<reference evidence="1 2" key="1">
    <citation type="journal article" date="2009" name="Proc. Natl. Acad. Sci. U.S.A.">
        <title>Hamiltonella defensa, genome evolution of protective bacterial endosymbiont from pathogenic ancestors.</title>
        <authorList>
            <person name="Degnan P.H."/>
            <person name="Yu Y."/>
            <person name="Sisneros N."/>
            <person name="Wing R.A."/>
            <person name="Moran N.A."/>
        </authorList>
    </citation>
    <scope>NUCLEOTIDE SEQUENCE [LARGE SCALE GENOMIC DNA]</scope>
    <source>
        <strain evidence="2">5AT</strain>
    </source>
</reference>
<gene>
    <name evidence="1" type="ordered locus">HDEF_1578</name>
</gene>
<accession>C4K6K0</accession>
<dbReference type="EMBL" id="CP001277">
    <property type="protein sequence ID" value="ACQ68193.1"/>
    <property type="molecule type" value="Genomic_DNA"/>
</dbReference>
<dbReference type="AlphaFoldDB" id="C4K6K0"/>
<dbReference type="Proteomes" id="UP000002334">
    <property type="component" value="Chromosome"/>
</dbReference>
<dbReference type="STRING" id="572265.HDEF_1578"/>
<dbReference type="HOGENOM" id="CLU_3118489_0_0_6"/>
<dbReference type="KEGG" id="hde:HDEF_1578"/>
<protein>
    <submittedName>
        <fullName evidence="1">Uncharacterized protein</fullName>
    </submittedName>
</protein>
<sequence>MIKGLQQANKPLNQRMTRRFFWLTPSMWVFFHQKLLKYKASQARLMKGGK</sequence>
<evidence type="ECO:0000313" key="2">
    <source>
        <dbReference type="Proteomes" id="UP000002334"/>
    </source>
</evidence>
<organism evidence="1 2">
    <name type="scientific">Hamiltonella defensa subsp. Acyrthosiphon pisum (strain 5AT)</name>
    <dbReference type="NCBI Taxonomy" id="572265"/>
    <lineage>
        <taxon>Bacteria</taxon>
        <taxon>Pseudomonadati</taxon>
        <taxon>Pseudomonadota</taxon>
        <taxon>Gammaproteobacteria</taxon>
        <taxon>Enterobacterales</taxon>
        <taxon>Enterobacteriaceae</taxon>
        <taxon>aphid secondary symbionts</taxon>
        <taxon>Candidatus Williamhamiltonella</taxon>
    </lineage>
</organism>
<proteinExistence type="predicted"/>
<keyword evidence="2" id="KW-1185">Reference proteome</keyword>
<name>C4K6K0_HAMD5</name>
<evidence type="ECO:0000313" key="1">
    <source>
        <dbReference type="EMBL" id="ACQ68193.1"/>
    </source>
</evidence>